<dbReference type="OrthoDB" id="10596965at2759"/>
<dbReference type="AlphaFoldDB" id="A0A835XLY7"/>
<protein>
    <submittedName>
        <fullName evidence="1">Uncharacterized protein</fullName>
    </submittedName>
</protein>
<reference evidence="1" key="1">
    <citation type="journal article" date="2020" name="bioRxiv">
        <title>Comparative genomics of Chlamydomonas.</title>
        <authorList>
            <person name="Craig R.J."/>
            <person name="Hasan A.R."/>
            <person name="Ness R.W."/>
            <person name="Keightley P.D."/>
        </authorList>
    </citation>
    <scope>NUCLEOTIDE SEQUENCE</scope>
    <source>
        <strain evidence="1">CCAP 11/70</strain>
    </source>
</reference>
<accession>A0A835XLY7</accession>
<gene>
    <name evidence="1" type="ORF">HYH03_015383</name>
</gene>
<name>A0A835XLY7_9CHLO</name>
<comment type="caution">
    <text evidence="1">The sequence shown here is derived from an EMBL/GenBank/DDBJ whole genome shotgun (WGS) entry which is preliminary data.</text>
</comment>
<keyword evidence="2" id="KW-1185">Reference proteome</keyword>
<organism evidence="1 2">
    <name type="scientific">Edaphochlamys debaryana</name>
    <dbReference type="NCBI Taxonomy" id="47281"/>
    <lineage>
        <taxon>Eukaryota</taxon>
        <taxon>Viridiplantae</taxon>
        <taxon>Chlorophyta</taxon>
        <taxon>core chlorophytes</taxon>
        <taxon>Chlorophyceae</taxon>
        <taxon>CS clade</taxon>
        <taxon>Chlamydomonadales</taxon>
        <taxon>Chlamydomonadales incertae sedis</taxon>
        <taxon>Edaphochlamys</taxon>
    </lineage>
</organism>
<dbReference type="EMBL" id="JAEHOE010000120">
    <property type="protein sequence ID" value="KAG2485939.1"/>
    <property type="molecule type" value="Genomic_DNA"/>
</dbReference>
<evidence type="ECO:0000313" key="1">
    <source>
        <dbReference type="EMBL" id="KAG2485939.1"/>
    </source>
</evidence>
<sequence>MWRLGLKPYSHAKVAALIAATAAANVVSAKTCDAMAQLLREHLSHDDEAAVFELELLRGSSVGARLTDAQARTIAAVMGPGWCVFAHVSLRGHCAIPQHYKGGPFGGLQQGGLFGGPVSARAAKAESLLGPLKSNATAHVQLDIGEAAARAGLTREAVAGLLAFAYEEFQLPGIAQERDGAVEDRVAVLAAAAYLDAAAVLVTTVRAHGRCVCCDSATVLDDRQVCQECFKRCGDRTPATEAAMWHLGFKPRGDRDVAALCEALWETAPADRTCETFRSLVTQKLPYVYKGRLNDAQARAVRVALGAPDLTWCALVHVSLRSHCAVPANYEFGPFPGISNSPSPMQPISVRLAKAQSTAESTVCATAQLEEIEAVGYVNTCAAWPQA</sequence>
<proteinExistence type="predicted"/>
<evidence type="ECO:0000313" key="2">
    <source>
        <dbReference type="Proteomes" id="UP000612055"/>
    </source>
</evidence>
<dbReference type="Proteomes" id="UP000612055">
    <property type="component" value="Unassembled WGS sequence"/>
</dbReference>